<feature type="coiled-coil region" evidence="10">
    <location>
        <begin position="292"/>
        <end position="343"/>
    </location>
</feature>
<keyword evidence="4" id="KW-0132">Cell division</keyword>
<dbReference type="GO" id="GO:0070652">
    <property type="term" value="C:HAUS complex"/>
    <property type="evidence" value="ECO:0007669"/>
    <property type="project" value="InterPro"/>
</dbReference>
<evidence type="ECO:0000256" key="6">
    <source>
        <dbReference type="ARBA" id="ARBA00022776"/>
    </source>
</evidence>
<evidence type="ECO:0000256" key="10">
    <source>
        <dbReference type="SAM" id="Coils"/>
    </source>
</evidence>
<evidence type="ECO:0000256" key="5">
    <source>
        <dbReference type="ARBA" id="ARBA00022701"/>
    </source>
</evidence>
<evidence type="ECO:0000256" key="7">
    <source>
        <dbReference type="ARBA" id="ARBA00023054"/>
    </source>
</evidence>
<keyword evidence="3" id="KW-0963">Cytoplasm</keyword>
<dbReference type="GO" id="GO:0005819">
    <property type="term" value="C:spindle"/>
    <property type="evidence" value="ECO:0007669"/>
    <property type="project" value="UniProtKB-SubCell"/>
</dbReference>
<dbReference type="GO" id="GO:0051301">
    <property type="term" value="P:cell division"/>
    <property type="evidence" value="ECO:0007669"/>
    <property type="project" value="UniProtKB-KW"/>
</dbReference>
<keyword evidence="9" id="KW-0131">Cell cycle</keyword>
<evidence type="ECO:0000256" key="4">
    <source>
        <dbReference type="ARBA" id="ARBA00022618"/>
    </source>
</evidence>
<comment type="caution">
    <text evidence="12">The sequence shown here is derived from an EMBL/GenBank/DDBJ whole genome shotgun (WGS) entry which is preliminary data.</text>
</comment>
<proteinExistence type="inferred from homology"/>
<evidence type="ECO:0000256" key="2">
    <source>
        <dbReference type="ARBA" id="ARBA00005479"/>
    </source>
</evidence>
<dbReference type="Proteomes" id="UP001303473">
    <property type="component" value="Unassembled WGS sequence"/>
</dbReference>
<feature type="region of interest" description="Disordered" evidence="11">
    <location>
        <begin position="87"/>
        <end position="118"/>
    </location>
</feature>
<dbReference type="PANTHER" id="PTHR31570:SF1">
    <property type="entry name" value="HAUS AUGMIN-LIKE COMPLEX SUBUNIT 1"/>
    <property type="match status" value="1"/>
</dbReference>
<keyword evidence="8" id="KW-0206">Cytoskeleton</keyword>
<evidence type="ECO:0000256" key="1">
    <source>
        <dbReference type="ARBA" id="ARBA00004186"/>
    </source>
</evidence>
<protein>
    <submittedName>
        <fullName evidence="12">Uncharacterized protein</fullName>
    </submittedName>
</protein>
<comment type="subcellular location">
    <subcellularLocation>
        <location evidence="1">Cytoplasm</location>
        <location evidence="1">Cytoskeleton</location>
        <location evidence="1">Spindle</location>
    </subcellularLocation>
</comment>
<accession>A0AAN6NBF3</accession>
<dbReference type="GO" id="GO:0051225">
    <property type="term" value="P:spindle assembly"/>
    <property type="evidence" value="ECO:0007669"/>
    <property type="project" value="InterPro"/>
</dbReference>
<evidence type="ECO:0000256" key="11">
    <source>
        <dbReference type="SAM" id="MobiDB-lite"/>
    </source>
</evidence>
<evidence type="ECO:0000313" key="12">
    <source>
        <dbReference type="EMBL" id="KAK3941183.1"/>
    </source>
</evidence>
<comment type="similarity">
    <text evidence="2">Belongs to the HAUS1 family.</text>
</comment>
<dbReference type="InterPro" id="IPR026243">
    <property type="entry name" value="HAUS1"/>
</dbReference>
<sequence length="362" mass="39018">MARLPQQTAIFSPSVARAAASAAKDWSFVDSWLHSKFPGHRGVPPFERTPETLRALLALATANETADEERSLVSRLEASALQELQHHATTQTSPITTISSSSPPSSSPTTNTSSDPSSLDIVGAQEAILDAISENLTREGRIALDSLASAAAAASLPPSLLPSGFPPGASDIGLAMITLSTEISDLQQTEARLQALANYVNDETVRVNTLMDDLLKQQRGQGQGQADGGSNSSSIIPSDLAKQNLETQRKIKQMAARLPDLKDRVSQLAASSVSSSSSSSGSHKEMITIEQVHRQEEEYKSLQALKAELDAELKPFRGLSSDIDVARQQLEGMRAELRQVTQRRDAVFEGLVERETPRKPMR</sequence>
<gene>
    <name evidence="12" type="ORF">QBC46DRAFT_286824</name>
</gene>
<evidence type="ECO:0000256" key="8">
    <source>
        <dbReference type="ARBA" id="ARBA00023212"/>
    </source>
</evidence>
<dbReference type="EMBL" id="MU853786">
    <property type="protein sequence ID" value="KAK3941183.1"/>
    <property type="molecule type" value="Genomic_DNA"/>
</dbReference>
<dbReference type="GO" id="GO:0005829">
    <property type="term" value="C:cytosol"/>
    <property type="evidence" value="ECO:0007669"/>
    <property type="project" value="TreeGrafter"/>
</dbReference>
<feature type="region of interest" description="Disordered" evidence="11">
    <location>
        <begin position="218"/>
        <end position="237"/>
    </location>
</feature>
<keyword evidence="13" id="KW-1185">Reference proteome</keyword>
<feature type="compositionally biased region" description="Low complexity" evidence="11">
    <location>
        <begin position="89"/>
        <end position="118"/>
    </location>
</feature>
<evidence type="ECO:0000256" key="3">
    <source>
        <dbReference type="ARBA" id="ARBA00022490"/>
    </source>
</evidence>
<name>A0AAN6NBF3_9PEZI</name>
<dbReference type="PANTHER" id="PTHR31570">
    <property type="entry name" value="HAUS AUGMIN-LIKE COMPLEX SUBUNIT 1"/>
    <property type="match status" value="1"/>
</dbReference>
<organism evidence="12 13">
    <name type="scientific">Diplogelasinospora grovesii</name>
    <dbReference type="NCBI Taxonomy" id="303347"/>
    <lineage>
        <taxon>Eukaryota</taxon>
        <taxon>Fungi</taxon>
        <taxon>Dikarya</taxon>
        <taxon>Ascomycota</taxon>
        <taxon>Pezizomycotina</taxon>
        <taxon>Sordariomycetes</taxon>
        <taxon>Sordariomycetidae</taxon>
        <taxon>Sordariales</taxon>
        <taxon>Diplogelasinosporaceae</taxon>
        <taxon>Diplogelasinospora</taxon>
    </lineage>
</organism>
<dbReference type="AlphaFoldDB" id="A0AAN6NBF3"/>
<reference evidence="13" key="1">
    <citation type="journal article" date="2023" name="Mol. Phylogenet. Evol.">
        <title>Genome-scale phylogeny and comparative genomics of the fungal order Sordariales.</title>
        <authorList>
            <person name="Hensen N."/>
            <person name="Bonometti L."/>
            <person name="Westerberg I."/>
            <person name="Brannstrom I.O."/>
            <person name="Guillou S."/>
            <person name="Cros-Aarteil S."/>
            <person name="Calhoun S."/>
            <person name="Haridas S."/>
            <person name="Kuo A."/>
            <person name="Mondo S."/>
            <person name="Pangilinan J."/>
            <person name="Riley R."/>
            <person name="LaButti K."/>
            <person name="Andreopoulos B."/>
            <person name="Lipzen A."/>
            <person name="Chen C."/>
            <person name="Yan M."/>
            <person name="Daum C."/>
            <person name="Ng V."/>
            <person name="Clum A."/>
            <person name="Steindorff A."/>
            <person name="Ohm R.A."/>
            <person name="Martin F."/>
            <person name="Silar P."/>
            <person name="Natvig D.O."/>
            <person name="Lalanne C."/>
            <person name="Gautier V."/>
            <person name="Ament-Velasquez S.L."/>
            <person name="Kruys A."/>
            <person name="Hutchinson M.I."/>
            <person name="Powell A.J."/>
            <person name="Barry K."/>
            <person name="Miller A.N."/>
            <person name="Grigoriev I.V."/>
            <person name="Debuchy R."/>
            <person name="Gladieux P."/>
            <person name="Hiltunen Thoren M."/>
            <person name="Johannesson H."/>
        </authorList>
    </citation>
    <scope>NUCLEOTIDE SEQUENCE [LARGE SCALE GENOMIC DNA]</scope>
    <source>
        <strain evidence="13">CBS 340.73</strain>
    </source>
</reference>
<keyword evidence="6" id="KW-0498">Mitosis</keyword>
<dbReference type="GO" id="GO:0005874">
    <property type="term" value="C:microtubule"/>
    <property type="evidence" value="ECO:0007669"/>
    <property type="project" value="UniProtKB-KW"/>
</dbReference>
<keyword evidence="5" id="KW-0493">Microtubule</keyword>
<keyword evidence="7 10" id="KW-0175">Coiled coil</keyword>
<evidence type="ECO:0000313" key="13">
    <source>
        <dbReference type="Proteomes" id="UP001303473"/>
    </source>
</evidence>
<evidence type="ECO:0000256" key="9">
    <source>
        <dbReference type="ARBA" id="ARBA00023306"/>
    </source>
</evidence>